<feature type="region of interest" description="Disordered" evidence="1">
    <location>
        <begin position="17"/>
        <end position="41"/>
    </location>
</feature>
<reference evidence="2" key="1">
    <citation type="submission" date="2020-05" db="EMBL/GenBank/DDBJ databases">
        <authorList>
            <person name="Chiriac C."/>
            <person name="Salcher M."/>
            <person name="Ghai R."/>
            <person name="Kavagutti S V."/>
        </authorList>
    </citation>
    <scope>NUCLEOTIDE SEQUENCE</scope>
</reference>
<proteinExistence type="predicted"/>
<gene>
    <name evidence="2" type="ORF">UFOPK3564_01443</name>
</gene>
<protein>
    <submittedName>
        <fullName evidence="2">Unannotated protein</fullName>
    </submittedName>
</protein>
<organism evidence="2">
    <name type="scientific">freshwater metagenome</name>
    <dbReference type="NCBI Taxonomy" id="449393"/>
    <lineage>
        <taxon>unclassified sequences</taxon>
        <taxon>metagenomes</taxon>
        <taxon>ecological metagenomes</taxon>
    </lineage>
</organism>
<dbReference type="EMBL" id="CAFBMK010000071">
    <property type="protein sequence ID" value="CAB4913968.1"/>
    <property type="molecule type" value="Genomic_DNA"/>
</dbReference>
<evidence type="ECO:0000313" key="2">
    <source>
        <dbReference type="EMBL" id="CAB4913968.1"/>
    </source>
</evidence>
<name>A0A6J7H4K2_9ZZZZ</name>
<dbReference type="AlphaFoldDB" id="A0A6J7H4K2"/>
<accession>A0A6J7H4K2</accession>
<sequence>MVLALVACSSIAGCGGGGASVDAGTPPGTSTARPSQRTDDRTVADRIAYLRVFQDANGRLARDAPRAQQRLLDATDAPSVRAAARGVRDVMSRFAADLARARPPAGTAWEHRRVVDRTNELAAAYAPVFDGSTTRTTVGPDAPEDAALQRITRLGDLWQADLARLGDAVSRRP</sequence>
<evidence type="ECO:0000256" key="1">
    <source>
        <dbReference type="SAM" id="MobiDB-lite"/>
    </source>
</evidence>